<dbReference type="AlphaFoldDB" id="A0A2Z6R3U2"/>
<organism evidence="1 2">
    <name type="scientific">Rhizophagus clarus</name>
    <dbReference type="NCBI Taxonomy" id="94130"/>
    <lineage>
        <taxon>Eukaryota</taxon>
        <taxon>Fungi</taxon>
        <taxon>Fungi incertae sedis</taxon>
        <taxon>Mucoromycota</taxon>
        <taxon>Glomeromycotina</taxon>
        <taxon>Glomeromycetes</taxon>
        <taxon>Glomerales</taxon>
        <taxon>Glomeraceae</taxon>
        <taxon>Rhizophagus</taxon>
    </lineage>
</organism>
<evidence type="ECO:0000313" key="1">
    <source>
        <dbReference type="EMBL" id="GBB96973.1"/>
    </source>
</evidence>
<reference evidence="1 2" key="1">
    <citation type="submission" date="2017-11" db="EMBL/GenBank/DDBJ databases">
        <title>The genome of Rhizophagus clarus HR1 reveals common genetic basis of auxotrophy among arbuscular mycorrhizal fungi.</title>
        <authorList>
            <person name="Kobayashi Y."/>
        </authorList>
    </citation>
    <scope>NUCLEOTIDE SEQUENCE [LARGE SCALE GENOMIC DNA]</scope>
    <source>
        <strain evidence="1 2">HR1</strain>
    </source>
</reference>
<dbReference type="EMBL" id="BEXD01002100">
    <property type="protein sequence ID" value="GBB96973.1"/>
    <property type="molecule type" value="Genomic_DNA"/>
</dbReference>
<dbReference type="Proteomes" id="UP000247702">
    <property type="component" value="Unassembled WGS sequence"/>
</dbReference>
<proteinExistence type="predicted"/>
<accession>A0A2Z6R3U2</accession>
<evidence type="ECO:0000313" key="2">
    <source>
        <dbReference type="Proteomes" id="UP000247702"/>
    </source>
</evidence>
<comment type="caution">
    <text evidence="1">The sequence shown here is derived from an EMBL/GenBank/DDBJ whole genome shotgun (WGS) entry which is preliminary data.</text>
</comment>
<sequence>MLQTNNYDVSEEFLNNLRDNFSIFLLKNIEQEKRGLQKMWPRTSSWDIQKNVPTCLRGEFGYSAEEQLELSKYWDVCPVLISYIQSLTNFILERALLHSWQILDKASKLRQVENQDTPIIDSNANAQMDIEISNSEAN</sequence>
<keyword evidence="2" id="KW-1185">Reference proteome</keyword>
<name>A0A2Z6R3U2_9GLOM</name>
<gene>
    <name evidence="1" type="ORF">RclHR1_28890002</name>
</gene>
<protein>
    <submittedName>
        <fullName evidence="1">Uncharacterized protein</fullName>
    </submittedName>
</protein>